<evidence type="ECO:0000256" key="8">
    <source>
        <dbReference type="ARBA" id="ARBA00072274"/>
    </source>
</evidence>
<accession>C5WDA2</accession>
<dbReference type="InterPro" id="IPR013805">
    <property type="entry name" value="GrpE_CC"/>
</dbReference>
<dbReference type="EMBL" id="AP010872">
    <property type="protein sequence ID" value="BAH83308.1"/>
    <property type="molecule type" value="Genomic_DNA"/>
</dbReference>
<proteinExistence type="inferred from homology"/>
<dbReference type="Gene3D" id="2.30.22.10">
    <property type="entry name" value="Head domain of nucleotide exchange factor GrpE"/>
    <property type="match status" value="1"/>
</dbReference>
<keyword evidence="13" id="KW-0175">Coiled coil</keyword>
<evidence type="ECO:0000256" key="11">
    <source>
        <dbReference type="RuleBase" id="RU000639"/>
    </source>
</evidence>
<dbReference type="Proteomes" id="UP000061704">
    <property type="component" value="Chromosome"/>
</dbReference>
<comment type="similarity">
    <text evidence="2 10 12">Belongs to the GrpE family.</text>
</comment>
<comment type="function">
    <text evidence="7 10 11">Participates actively in the response to hyperosmotic and heat shock by preventing the aggregation of stress-denatured proteins, in association with DnaK and GrpE. It is the nucleotide exchange factor for DnaK and may function as a thermosensor. Unfolded proteins bind initially to DnaJ; upon interaction with the DnaJ-bound protein, DnaK hydrolyzes its bound ATP, resulting in the formation of a stable complex. GrpE releases ADP from DnaK; ATP binding to DnaK triggers the release of the substrate protein, thus completing the reaction cycle. Several rounds of ATP-dependent interactions between DnaJ, DnaK and GrpE are required for fully efficient folding.</text>
</comment>
<name>C5WDA2_9ENTR</name>
<dbReference type="SUPFAM" id="SSF51064">
    <property type="entry name" value="Head domain of nucleotide exchange factor GrpE"/>
    <property type="match status" value="1"/>
</dbReference>
<evidence type="ECO:0000256" key="9">
    <source>
        <dbReference type="ARBA" id="ARBA00076414"/>
    </source>
</evidence>
<sequence>MHSMWSTFMSNKEPYVKSKQTSGDYIQQDLQDANEKSSSNPKEKIKCHDEKPIFHCSDTIDSKLDEIYDTRIAALEKQLTQLQNDLRDTRLRAQAEIENIRRRTSIDIEKAHKFALEDFTNELLPVIDSLESALEAANKENTALSNMITGIDLTLKSLLKVISKFGVKIINDINIPFNPDVHQAMSVIESNEDNVANNYIVQVMQRGYILNGRLLRPAMVIVAKKKINS</sequence>
<keyword evidence="16" id="KW-1185">Reference proteome</keyword>
<gene>
    <name evidence="10 15" type="primary">grpE</name>
    <name evidence="15" type="ORF">ICMP_456</name>
</gene>
<evidence type="ECO:0000256" key="1">
    <source>
        <dbReference type="ARBA" id="ARBA00004496"/>
    </source>
</evidence>
<dbReference type="GO" id="GO:0051082">
    <property type="term" value="F:unfolded protein binding"/>
    <property type="evidence" value="ECO:0007669"/>
    <property type="project" value="TreeGrafter"/>
</dbReference>
<feature type="coiled-coil region" evidence="13">
    <location>
        <begin position="65"/>
        <end position="103"/>
    </location>
</feature>
<dbReference type="PANTHER" id="PTHR21237:SF23">
    <property type="entry name" value="GRPE PROTEIN HOMOLOG, MITOCHONDRIAL"/>
    <property type="match status" value="1"/>
</dbReference>
<dbReference type="SUPFAM" id="SSF58014">
    <property type="entry name" value="Coiled-coil domain of nucleotide exchange factor GrpE"/>
    <property type="match status" value="1"/>
</dbReference>
<organism evidence="15 16">
    <name type="scientific">Candidatus Ishikawaella capsulata Mpkobe</name>
    <dbReference type="NCBI Taxonomy" id="476281"/>
    <lineage>
        <taxon>Bacteria</taxon>
        <taxon>Pseudomonadati</taxon>
        <taxon>Pseudomonadota</taxon>
        <taxon>Gammaproteobacteria</taxon>
        <taxon>Enterobacterales</taxon>
        <taxon>Enterobacteriaceae</taxon>
        <taxon>Candidatus Ishikawella</taxon>
    </lineage>
</organism>
<evidence type="ECO:0000256" key="12">
    <source>
        <dbReference type="RuleBase" id="RU004478"/>
    </source>
</evidence>
<evidence type="ECO:0000256" key="5">
    <source>
        <dbReference type="ARBA" id="ARBA00023016"/>
    </source>
</evidence>
<dbReference type="GO" id="GO:0005829">
    <property type="term" value="C:cytosol"/>
    <property type="evidence" value="ECO:0007669"/>
    <property type="project" value="TreeGrafter"/>
</dbReference>
<evidence type="ECO:0000256" key="14">
    <source>
        <dbReference type="SAM" id="MobiDB-lite"/>
    </source>
</evidence>
<dbReference type="GO" id="GO:0006457">
    <property type="term" value="P:protein folding"/>
    <property type="evidence" value="ECO:0007669"/>
    <property type="project" value="InterPro"/>
</dbReference>
<evidence type="ECO:0000256" key="6">
    <source>
        <dbReference type="ARBA" id="ARBA00023186"/>
    </source>
</evidence>
<keyword evidence="4 10" id="KW-0963">Cytoplasm</keyword>
<dbReference type="PANTHER" id="PTHR21237">
    <property type="entry name" value="GRPE PROTEIN"/>
    <property type="match status" value="1"/>
</dbReference>
<evidence type="ECO:0000256" key="4">
    <source>
        <dbReference type="ARBA" id="ARBA00022490"/>
    </source>
</evidence>
<feature type="compositionally biased region" description="Polar residues" evidence="14">
    <location>
        <begin position="18"/>
        <end position="40"/>
    </location>
</feature>
<dbReference type="PRINTS" id="PR00773">
    <property type="entry name" value="GRPEPROTEIN"/>
</dbReference>
<dbReference type="STRING" id="476281.ICMP_456"/>
<dbReference type="InterPro" id="IPR009012">
    <property type="entry name" value="GrpE_head"/>
</dbReference>
<comment type="subcellular location">
    <subcellularLocation>
        <location evidence="1 10">Cytoplasm</location>
    </subcellularLocation>
</comment>
<dbReference type="CDD" id="cd00446">
    <property type="entry name" value="GrpE"/>
    <property type="match status" value="1"/>
</dbReference>
<evidence type="ECO:0000313" key="16">
    <source>
        <dbReference type="Proteomes" id="UP000061704"/>
    </source>
</evidence>
<dbReference type="FunFam" id="2.30.22.10:FF:000001">
    <property type="entry name" value="Protein GrpE"/>
    <property type="match status" value="1"/>
</dbReference>
<dbReference type="GO" id="GO:0042803">
    <property type="term" value="F:protein homodimerization activity"/>
    <property type="evidence" value="ECO:0007669"/>
    <property type="project" value="InterPro"/>
</dbReference>
<evidence type="ECO:0000256" key="10">
    <source>
        <dbReference type="HAMAP-Rule" id="MF_01151"/>
    </source>
</evidence>
<evidence type="ECO:0000313" key="15">
    <source>
        <dbReference type="EMBL" id="BAH83308.1"/>
    </source>
</evidence>
<dbReference type="AlphaFoldDB" id="C5WDA2"/>
<dbReference type="Gene3D" id="3.90.20.20">
    <property type="match status" value="1"/>
</dbReference>
<reference evidence="15 16" key="1">
    <citation type="journal article" date="2011" name="Genome Biol. Evol.">
        <title>Reductive evolution of bacterial genome in insect gut environment.</title>
        <authorList>
            <person name="Nikoh N."/>
            <person name="Hosokawa T."/>
            <person name="Ohshima K."/>
            <person name="Hattori M."/>
            <person name="Fukatsu T."/>
        </authorList>
    </citation>
    <scope>NUCLEOTIDE SEQUENCE [LARGE SCALE GENOMIC DNA]</scope>
    <source>
        <strain evidence="15 16">Mpkobe</strain>
    </source>
</reference>
<dbReference type="KEGG" id="icp:ICMP_456"/>
<dbReference type="HOGENOM" id="CLU_057217_6_0_6"/>
<dbReference type="GO" id="GO:0000774">
    <property type="term" value="F:adenyl-nucleotide exchange factor activity"/>
    <property type="evidence" value="ECO:0007669"/>
    <property type="project" value="InterPro"/>
</dbReference>
<dbReference type="HAMAP" id="MF_01151">
    <property type="entry name" value="GrpE"/>
    <property type="match status" value="1"/>
</dbReference>
<feature type="region of interest" description="Disordered" evidence="14">
    <location>
        <begin position="17"/>
        <end position="44"/>
    </location>
</feature>
<evidence type="ECO:0000256" key="13">
    <source>
        <dbReference type="SAM" id="Coils"/>
    </source>
</evidence>
<keyword evidence="5 10" id="KW-0346">Stress response</keyword>
<evidence type="ECO:0000256" key="3">
    <source>
        <dbReference type="ARBA" id="ARBA00011738"/>
    </source>
</evidence>
<keyword evidence="6 10" id="KW-0143">Chaperone</keyword>
<protein>
    <recommendedName>
        <fullName evidence="8 10">Protein GrpE</fullName>
    </recommendedName>
    <alternativeName>
        <fullName evidence="9 10">HSP-70 cofactor</fullName>
    </alternativeName>
</protein>
<dbReference type="NCBIfam" id="NF010748">
    <property type="entry name" value="PRK14150.1"/>
    <property type="match status" value="1"/>
</dbReference>
<dbReference type="PROSITE" id="PS01071">
    <property type="entry name" value="GRPE"/>
    <property type="match status" value="1"/>
</dbReference>
<dbReference type="GO" id="GO:0051087">
    <property type="term" value="F:protein-folding chaperone binding"/>
    <property type="evidence" value="ECO:0007669"/>
    <property type="project" value="InterPro"/>
</dbReference>
<evidence type="ECO:0000256" key="2">
    <source>
        <dbReference type="ARBA" id="ARBA00009054"/>
    </source>
</evidence>
<dbReference type="InterPro" id="IPR000740">
    <property type="entry name" value="GrpE"/>
</dbReference>
<comment type="subunit">
    <text evidence="3 10">Homodimer.</text>
</comment>
<evidence type="ECO:0000256" key="7">
    <source>
        <dbReference type="ARBA" id="ARBA00053401"/>
    </source>
</evidence>
<dbReference type="Pfam" id="PF01025">
    <property type="entry name" value="GrpE"/>
    <property type="match status" value="1"/>
</dbReference>